<evidence type="ECO:0000256" key="4">
    <source>
        <dbReference type="ARBA" id="ARBA00022692"/>
    </source>
</evidence>
<gene>
    <name evidence="9" type="ORF">Natoc_1267</name>
</gene>
<name>L0JXR1_9EURY</name>
<evidence type="ECO:0000256" key="2">
    <source>
        <dbReference type="ARBA" id="ARBA00022448"/>
    </source>
</evidence>
<dbReference type="GO" id="GO:0055085">
    <property type="term" value="P:transmembrane transport"/>
    <property type="evidence" value="ECO:0007669"/>
    <property type="project" value="InterPro"/>
</dbReference>
<feature type="transmembrane region" description="Helical" evidence="7">
    <location>
        <begin position="88"/>
        <end position="111"/>
    </location>
</feature>
<feature type="transmembrane region" description="Helical" evidence="7">
    <location>
        <begin position="219"/>
        <end position="239"/>
    </location>
</feature>
<dbReference type="HOGENOM" id="CLU_016047_0_3_2"/>
<dbReference type="OrthoDB" id="45815at2157"/>
<dbReference type="RefSeq" id="WP_015320546.1">
    <property type="nucleotide sequence ID" value="NC_019974.1"/>
</dbReference>
<feature type="transmembrane region" description="Helical" evidence="7">
    <location>
        <begin position="189"/>
        <end position="207"/>
    </location>
</feature>
<comment type="subcellular location">
    <subcellularLocation>
        <location evidence="1 7">Cell membrane</location>
        <topology evidence="1 7">Multi-pass membrane protein</topology>
    </subcellularLocation>
</comment>
<evidence type="ECO:0000259" key="8">
    <source>
        <dbReference type="PROSITE" id="PS50928"/>
    </source>
</evidence>
<keyword evidence="5 7" id="KW-1133">Transmembrane helix</keyword>
<dbReference type="Pfam" id="PF00528">
    <property type="entry name" value="BPD_transp_1"/>
    <property type="match status" value="1"/>
</dbReference>
<evidence type="ECO:0000256" key="3">
    <source>
        <dbReference type="ARBA" id="ARBA00022475"/>
    </source>
</evidence>
<evidence type="ECO:0000313" key="10">
    <source>
        <dbReference type="Proteomes" id="UP000010878"/>
    </source>
</evidence>
<reference evidence="9 10" key="1">
    <citation type="submission" date="2012-11" db="EMBL/GenBank/DDBJ databases">
        <title>FINISHED of Natronococcus occultus SP4, DSM 3396.</title>
        <authorList>
            <consortium name="DOE Joint Genome Institute"/>
            <person name="Eisen J."/>
            <person name="Huntemann M."/>
            <person name="Wei C.-L."/>
            <person name="Han J."/>
            <person name="Detter J.C."/>
            <person name="Han C."/>
            <person name="Tapia R."/>
            <person name="Chen A."/>
            <person name="Kyrpides N."/>
            <person name="Mavromatis K."/>
            <person name="Markowitz V."/>
            <person name="Szeto E."/>
            <person name="Ivanova N."/>
            <person name="Mikhailova N."/>
            <person name="Ovchinnikova G."/>
            <person name="Pagani I."/>
            <person name="Pati A."/>
            <person name="Goodwin L."/>
            <person name="Nordberg H.P."/>
            <person name="Cantor M.N."/>
            <person name="Hua S.X."/>
            <person name="Woyke T."/>
            <person name="Eisen J."/>
            <person name="Klenk H.-P."/>
            <person name="Klenk H.-P."/>
        </authorList>
    </citation>
    <scope>NUCLEOTIDE SEQUENCE [LARGE SCALE GENOMIC DNA]</scope>
    <source>
        <strain evidence="9 10">SP4</strain>
    </source>
</reference>
<evidence type="ECO:0000256" key="7">
    <source>
        <dbReference type="RuleBase" id="RU363032"/>
    </source>
</evidence>
<protein>
    <submittedName>
        <fullName evidence="9">Carbohydrate ABC transporter membrane protein 1, CUT1 family</fullName>
    </submittedName>
</protein>
<keyword evidence="2 7" id="KW-0813">Transport</keyword>
<dbReference type="Gene3D" id="1.10.3720.10">
    <property type="entry name" value="MetI-like"/>
    <property type="match status" value="1"/>
</dbReference>
<dbReference type="InterPro" id="IPR000515">
    <property type="entry name" value="MetI-like"/>
</dbReference>
<dbReference type="PANTHER" id="PTHR30193">
    <property type="entry name" value="ABC TRANSPORTER PERMEASE PROTEIN"/>
    <property type="match status" value="1"/>
</dbReference>
<dbReference type="GO" id="GO:0005886">
    <property type="term" value="C:plasma membrane"/>
    <property type="evidence" value="ECO:0007669"/>
    <property type="project" value="UniProtKB-SubCell"/>
</dbReference>
<accession>L0JXR1</accession>
<dbReference type="Proteomes" id="UP000010878">
    <property type="component" value="Chromosome"/>
</dbReference>
<keyword evidence="10" id="KW-1185">Reference proteome</keyword>
<feature type="transmembrane region" description="Helical" evidence="7">
    <location>
        <begin position="123"/>
        <end position="143"/>
    </location>
</feature>
<dbReference type="InterPro" id="IPR035906">
    <property type="entry name" value="MetI-like_sf"/>
</dbReference>
<dbReference type="PROSITE" id="PS50928">
    <property type="entry name" value="ABC_TM1"/>
    <property type="match status" value="1"/>
</dbReference>
<dbReference type="GeneID" id="14402789"/>
<dbReference type="AlphaFoldDB" id="L0JXR1"/>
<evidence type="ECO:0000313" key="9">
    <source>
        <dbReference type="EMBL" id="AGB37095.1"/>
    </source>
</evidence>
<sequence length="308" mass="34385">MSHEQKAAKSETSSREPLLNRLDISKDLLKWVFLLPSVALLAFLTLYPFLQGIWMSAHDWPFAAPDHNWVGVSQYVEILSSDRFQNSLWRTVIFTGGGVTFQLVLGIALAVYLKSLTETWRPIVRTIFIIPMVMTPVATGLVWRMMLDGQVGILNVMIESLGFSAPAWTSSSGMAMFTILMIDTWQWTPLVVLIVFAGLLSVPQQLYEAARVDGAPSWAIFWHITLPQIKYFVAIAAVFRLMESFRTFDYIWLVTEGGPGTATEILNVFVYRLAFVNLDGGAAATVGIILLVITIAVTMSLFKVVDIQ</sequence>
<keyword evidence="6 7" id="KW-0472">Membrane</keyword>
<evidence type="ECO:0000256" key="5">
    <source>
        <dbReference type="ARBA" id="ARBA00022989"/>
    </source>
</evidence>
<keyword evidence="3" id="KW-1003">Cell membrane</keyword>
<dbReference type="SUPFAM" id="SSF161098">
    <property type="entry name" value="MetI-like"/>
    <property type="match status" value="1"/>
</dbReference>
<feature type="domain" description="ABC transmembrane type-1" evidence="8">
    <location>
        <begin position="88"/>
        <end position="301"/>
    </location>
</feature>
<dbReference type="STRING" id="694430.Natoc_1267"/>
<comment type="similarity">
    <text evidence="7">Belongs to the binding-protein-dependent transport system permease family.</text>
</comment>
<dbReference type="EMBL" id="CP003929">
    <property type="protein sequence ID" value="AGB37095.1"/>
    <property type="molecule type" value="Genomic_DNA"/>
</dbReference>
<dbReference type="PANTHER" id="PTHR30193:SF37">
    <property type="entry name" value="INNER MEMBRANE ABC TRANSPORTER PERMEASE PROTEIN YCJO"/>
    <property type="match status" value="1"/>
</dbReference>
<dbReference type="CDD" id="cd06261">
    <property type="entry name" value="TM_PBP2"/>
    <property type="match status" value="1"/>
</dbReference>
<dbReference type="KEGG" id="nou:Natoc_1267"/>
<dbReference type="InterPro" id="IPR051393">
    <property type="entry name" value="ABC_transporter_permease"/>
</dbReference>
<keyword evidence="4 7" id="KW-0812">Transmembrane</keyword>
<dbReference type="eggNOG" id="arCOG00157">
    <property type="taxonomic scope" value="Archaea"/>
</dbReference>
<organism evidence="9 10">
    <name type="scientific">Natronococcus occultus SP4</name>
    <dbReference type="NCBI Taxonomy" id="694430"/>
    <lineage>
        <taxon>Archaea</taxon>
        <taxon>Methanobacteriati</taxon>
        <taxon>Methanobacteriota</taxon>
        <taxon>Stenosarchaea group</taxon>
        <taxon>Halobacteria</taxon>
        <taxon>Halobacteriales</taxon>
        <taxon>Natrialbaceae</taxon>
        <taxon>Natronococcus</taxon>
    </lineage>
</organism>
<feature type="transmembrane region" description="Helical" evidence="7">
    <location>
        <begin position="280"/>
        <end position="302"/>
    </location>
</feature>
<evidence type="ECO:0000256" key="1">
    <source>
        <dbReference type="ARBA" id="ARBA00004651"/>
    </source>
</evidence>
<proteinExistence type="inferred from homology"/>
<evidence type="ECO:0000256" key="6">
    <source>
        <dbReference type="ARBA" id="ARBA00023136"/>
    </source>
</evidence>
<feature type="transmembrane region" description="Helical" evidence="7">
    <location>
        <begin position="28"/>
        <end position="50"/>
    </location>
</feature>